<feature type="domain" description="Glycosyl hydrolase family 13 catalytic" evidence="1">
    <location>
        <begin position="326"/>
        <end position="721"/>
    </location>
</feature>
<keyword evidence="3" id="KW-1185">Reference proteome</keyword>
<dbReference type="PANTHER" id="PTHR47786:SF2">
    <property type="entry name" value="GLYCOSYL HYDROLASE FAMILY 13 CATALYTIC DOMAIN-CONTAINING PROTEIN"/>
    <property type="match status" value="1"/>
</dbReference>
<dbReference type="InterPro" id="IPR006047">
    <property type="entry name" value="GH13_cat_dom"/>
</dbReference>
<dbReference type="RefSeq" id="WP_175187857.1">
    <property type="nucleotide sequence ID" value="NZ_JABVZQ010000025.1"/>
</dbReference>
<dbReference type="InterPro" id="IPR017853">
    <property type="entry name" value="GH"/>
</dbReference>
<proteinExistence type="predicted"/>
<accession>A0ABR9XUV7</accession>
<gene>
    <name evidence="2" type="ORF">INT08_10805</name>
</gene>
<dbReference type="SMART" id="SM00642">
    <property type="entry name" value="Aamy"/>
    <property type="match status" value="1"/>
</dbReference>
<sequence>MTNDYRKEHFYLTREAREVCGLGDAGLLALAADRETAFRQAEEQTAAINRCLKKRFGEGVKLILPAQFHGMKLLHAAAHLVLGRLAVARRPELLTSAQALLGDLLGGAGMQAYLASFTSHFPPSEVFLGKKTREAYLADTVNRTMVLEESLFVWLQNQNPALDQFGYLLSDDGLKGEKAYQVVVQTIMGALKDVGPVGPEGEDPAELLTKPIRHSPNSILGQLRYIRLHWGELLEGEPIWEMLEESIGMIEDEDRFIFFEQIGRKGQQEHGGWMEKEVQAPSFADLENEPENYSVDSSWMPEVVMLAKSTFVWLDQLRKQYQKPIWRLQDIPDEELDRIASRGFTALWLIGLWERSPASEKIKRMQGNPEAKASAYALDRYEIANELGGYEGYLDLRHRALQRGLRLASDMVPNHTGLDSVLVKEHPEYFISSPEPPYPNYTYNGPNLSDDPRYGIWMEDGYWDRSDAAVTFKRVDFHNGDTRYIYHGNDGTSMPWNDTAQLNFLSGEVREMVIQQILHVARMFPVIRFDAAMVLVKKHIQRLWYPLPGHSAAVPSRSANAISMEDFQKFIPEEFWREVVDRIHQEVPDTLLLAEAFWMLEGYFVRSLGMHRVYNSAFMHMLKKEDNASYRYLIKNTLEYDAEILKRYVNFMNNPDEDTAIAQFGKGDKYIGVCMLMITLPGLPMFGHGQVEGFSEKYGMEYARAYHDETPDRELVARHEREIFPILKMRRLFAEVKHFTFYDVYTPEGSVNENVFCYSNRYDDERALVAYNNAWDHTTGWVKTSVGFTTPEGIRQRSLVEGLGLTGERGSYVIFRDHVSGLEFIRPVAELQDNGMHLMLGGYGYNVFLGFREVRPTKLRPYDRLCTELGGAGVEDIETAALEMSLGPLHQRIMEFCREHSIDRILDAELELRERVLLVEETLQEMLEYASEEFEAVTDTTLEVPDGAAEDAAATFALAVELGARLQELDSADRLRTGLGLCAEHGDAMEVGEMAESASDNADALPESEVGLHKTAQCGEFSNIALVWVMLETLQQMTGEAGLLENGVIDDWLLAKPLRSVFATNRRLAEAPVDALPDLLAAMLDVRAPVADVRNPLLCLRELLTSDLDETSNPAYRFLGTEESYNKQWFRESRFTRLLAWLTTTTLLKSPQGPTSFALTPWIEAYEELQDEAFLTGYEIQEFVHHGGRA</sequence>
<name>A0ABR9XUV7_9CHLB</name>
<reference evidence="2 3" key="1">
    <citation type="journal article" date="2020" name="Microorganisms">
        <title>Simultaneous Genome Sequencing of Prosthecochloris ethylica and Desulfuromonas acetoxidans within a Syntrophic Mixture Reveals Unique Pili and Protein Interactions.</title>
        <authorList>
            <person name="Kyndt J.A."/>
            <person name="Van Beeumen J.J."/>
            <person name="Meyer T.E."/>
        </authorList>
    </citation>
    <scope>NUCLEOTIDE SEQUENCE [LARGE SCALE GENOMIC DNA]</scope>
    <source>
        <strain evidence="2 3">N3</strain>
    </source>
</reference>
<dbReference type="EMBL" id="JADGII010000035">
    <property type="protein sequence ID" value="MBF0637657.1"/>
    <property type="molecule type" value="Genomic_DNA"/>
</dbReference>
<evidence type="ECO:0000313" key="3">
    <source>
        <dbReference type="Proteomes" id="UP000619838"/>
    </source>
</evidence>
<organism evidence="2 3">
    <name type="scientific">Prosthecochloris ethylica</name>
    <dbReference type="NCBI Taxonomy" id="2743976"/>
    <lineage>
        <taxon>Bacteria</taxon>
        <taxon>Pseudomonadati</taxon>
        <taxon>Chlorobiota</taxon>
        <taxon>Chlorobiia</taxon>
        <taxon>Chlorobiales</taxon>
        <taxon>Chlorobiaceae</taxon>
        <taxon>Prosthecochloris</taxon>
    </lineage>
</organism>
<comment type="caution">
    <text evidence="2">The sequence shown here is derived from an EMBL/GenBank/DDBJ whole genome shotgun (WGS) entry which is preliminary data.</text>
</comment>
<dbReference type="PANTHER" id="PTHR47786">
    <property type="entry name" value="ALPHA-1,4-GLUCAN:MALTOSE-1-PHOSPHATE MALTOSYLTRANSFERASE"/>
    <property type="match status" value="1"/>
</dbReference>
<dbReference type="Proteomes" id="UP000619838">
    <property type="component" value="Unassembled WGS sequence"/>
</dbReference>
<dbReference type="SUPFAM" id="SSF51445">
    <property type="entry name" value="(Trans)glycosidases"/>
    <property type="match status" value="1"/>
</dbReference>
<evidence type="ECO:0000313" key="2">
    <source>
        <dbReference type="EMBL" id="MBF0637657.1"/>
    </source>
</evidence>
<evidence type="ECO:0000259" key="1">
    <source>
        <dbReference type="SMART" id="SM00642"/>
    </source>
</evidence>
<protein>
    <submittedName>
        <fullName evidence="2">Alpha-amylase</fullName>
    </submittedName>
</protein>
<dbReference type="Gene3D" id="3.20.20.80">
    <property type="entry name" value="Glycosidases"/>
    <property type="match status" value="2"/>
</dbReference>